<dbReference type="NCBIfam" id="NF038038">
    <property type="entry name" value="cytoc_DsrJ"/>
    <property type="match status" value="1"/>
</dbReference>
<dbReference type="RefSeq" id="WP_137424176.1">
    <property type="nucleotide sequence ID" value="NZ_CP040098.1"/>
</dbReference>
<dbReference type="Proteomes" id="UP000298602">
    <property type="component" value="Chromosome"/>
</dbReference>
<dbReference type="InterPro" id="IPR036280">
    <property type="entry name" value="Multihaem_cyt_sf"/>
</dbReference>
<evidence type="ECO:0000313" key="1">
    <source>
        <dbReference type="EMBL" id="QCQ22203.1"/>
    </source>
</evidence>
<reference evidence="1 2" key="2">
    <citation type="submission" date="2019-05" db="EMBL/GenBank/DDBJ databases">
        <authorList>
            <person name="Suflita J.M."/>
            <person name="Marks C.R."/>
        </authorList>
    </citation>
    <scope>NUCLEOTIDE SEQUENCE [LARGE SCALE GENOMIC DNA]</scope>
    <source>
        <strain evidence="1 2">ALDC</strain>
    </source>
</reference>
<dbReference type="KEGG" id="dax:FDQ92_08550"/>
<sequence length="125" mass="14385">MYDAGKIIPGIILFLAVFTFPLWSNMGQAVPPPNPELPKTETACVDPREVMKTSHMQLLNEWRDLVVRDGNRRWVGFNGREHIMSLQNNCMSCHSSKVKFCDQCHNYAGVTPYCWDCHIEPKENM</sequence>
<evidence type="ECO:0000313" key="2">
    <source>
        <dbReference type="Proteomes" id="UP000298602"/>
    </source>
</evidence>
<keyword evidence="2" id="KW-1185">Reference proteome</keyword>
<gene>
    <name evidence="1" type="ORF">FDQ92_08550</name>
</gene>
<dbReference type="OrthoDB" id="9790557at2"/>
<reference evidence="1 2" key="1">
    <citation type="submission" date="2019-05" db="EMBL/GenBank/DDBJ databases">
        <title>The Complete Genome Sequence of the n-alkane-degrading Desulfoglaeba alkanexedens ALDC reveals multiple alkylsuccinate synthase gene clusters.</title>
        <authorList>
            <person name="Callaghan A.V."/>
            <person name="Davidova I.A."/>
            <person name="Duncan K.E."/>
            <person name="Morris B."/>
            <person name="McInerney M.J."/>
        </authorList>
    </citation>
    <scope>NUCLEOTIDE SEQUENCE [LARGE SCALE GENOMIC DNA]</scope>
    <source>
        <strain evidence="1 2">ALDC</strain>
    </source>
</reference>
<accession>A0A4P8L3E7</accession>
<dbReference type="EMBL" id="CP040098">
    <property type="protein sequence ID" value="QCQ22203.1"/>
    <property type="molecule type" value="Genomic_DNA"/>
</dbReference>
<dbReference type="SUPFAM" id="SSF48695">
    <property type="entry name" value="Multiheme cytochromes"/>
    <property type="match status" value="1"/>
</dbReference>
<organism evidence="1 2">
    <name type="scientific">Desulfoglaeba alkanexedens ALDC</name>
    <dbReference type="NCBI Taxonomy" id="980445"/>
    <lineage>
        <taxon>Bacteria</taxon>
        <taxon>Pseudomonadati</taxon>
        <taxon>Thermodesulfobacteriota</taxon>
        <taxon>Syntrophobacteria</taxon>
        <taxon>Syntrophobacterales</taxon>
        <taxon>Syntrophobacteraceae</taxon>
        <taxon>Desulfoglaeba</taxon>
    </lineage>
</organism>
<dbReference type="AlphaFoldDB" id="A0A4P8L3E7"/>
<proteinExistence type="predicted"/>
<protein>
    <submittedName>
        <fullName evidence="1">Cytochrome C</fullName>
    </submittedName>
</protein>
<name>A0A4P8L3E7_9BACT</name>
<dbReference type="InterPro" id="IPR047668">
    <property type="entry name" value="DsrJ"/>
</dbReference>